<reference evidence="3" key="1">
    <citation type="submission" date="2021-01" db="EMBL/GenBank/DDBJ databases">
        <authorList>
            <person name="Corre E."/>
            <person name="Pelletier E."/>
            <person name="Niang G."/>
            <person name="Scheremetjew M."/>
            <person name="Finn R."/>
            <person name="Kale V."/>
            <person name="Holt S."/>
            <person name="Cochrane G."/>
            <person name="Meng A."/>
            <person name="Brown T."/>
            <person name="Cohen L."/>
        </authorList>
    </citation>
    <scope>NUCLEOTIDE SEQUENCE</scope>
    <source>
        <strain evidence="3">OF101</strain>
    </source>
</reference>
<dbReference type="GO" id="GO:0010181">
    <property type="term" value="F:FMN binding"/>
    <property type="evidence" value="ECO:0007669"/>
    <property type="project" value="InterPro"/>
</dbReference>
<accession>A0A7S1M3J6</accession>
<dbReference type="AlphaFoldDB" id="A0A7S1M3J6"/>
<evidence type="ECO:0000313" key="3">
    <source>
        <dbReference type="EMBL" id="CAD9118935.1"/>
    </source>
</evidence>
<evidence type="ECO:0000256" key="1">
    <source>
        <dbReference type="SAM" id="MobiDB-lite"/>
    </source>
</evidence>
<gene>
    <name evidence="3" type="ORF">ACAT0790_LOCUS16246</name>
</gene>
<name>A0A7S1M3J6_ALECA</name>
<dbReference type="PANTHER" id="PTHR28243:SF1">
    <property type="entry name" value="PYRIDOXAMINE 5'-PHOSPHATE OXIDASE ALR4036 FAMILY FMN-BINDING DOMAIN-CONTAINING PROTEIN"/>
    <property type="match status" value="1"/>
</dbReference>
<protein>
    <recommendedName>
        <fullName evidence="2">Pyridoxamine 5'-phosphate oxidase Alr4036 family FMN-binding domain-containing protein</fullName>
    </recommendedName>
</protein>
<dbReference type="UniPathway" id="UPA01068">
    <property type="reaction ID" value="UER00304"/>
</dbReference>
<dbReference type="Pfam" id="PF12766">
    <property type="entry name" value="Pyridox_oxase_2"/>
    <property type="match status" value="1"/>
</dbReference>
<dbReference type="InterPro" id="IPR012349">
    <property type="entry name" value="Split_barrel_FMN-bd"/>
</dbReference>
<sequence length="289" mass="31972">MPRMVRSPIRRAHFRLCFPAALIPLGGWTWRGAPLQVRRQARPFALFLPEAPNGRQGAVRVMSAAADAQNNVGLADIGGTGGGSSEADTSEITPWRVRIEESIKLSRAIRGGNYVQIATVDGEGLPHCRTVVFRGFLPVQERGGREAMRMITDARSEKVKHASGSPACEMVWWFSQSSEQFRLSGQLQFVGPQEEGELQAARQAQWGELRDTAREQFWWDMPGVSFSGEPSPPKGGRGADGEALPAPDSFLLMLLWPQQVKYLRLTDNYSQVDTLGREAGDWDAKRVNP</sequence>
<feature type="domain" description="Pyridoxamine 5'-phosphate oxidase Alr4036 family FMN-binding" evidence="2">
    <location>
        <begin position="93"/>
        <end position="190"/>
    </location>
</feature>
<organism evidence="3">
    <name type="scientific">Alexandrium catenella</name>
    <name type="common">Red tide dinoflagellate</name>
    <name type="synonym">Gonyaulax catenella</name>
    <dbReference type="NCBI Taxonomy" id="2925"/>
    <lineage>
        <taxon>Eukaryota</taxon>
        <taxon>Sar</taxon>
        <taxon>Alveolata</taxon>
        <taxon>Dinophyceae</taxon>
        <taxon>Gonyaulacales</taxon>
        <taxon>Pyrocystaceae</taxon>
        <taxon>Alexandrium</taxon>
    </lineage>
</organism>
<dbReference type="InterPro" id="IPR024624">
    <property type="entry name" value="Pyridox_Oxase_Alr4036_FMN-bd"/>
</dbReference>
<evidence type="ECO:0000259" key="2">
    <source>
        <dbReference type="Pfam" id="PF12766"/>
    </source>
</evidence>
<dbReference type="EMBL" id="HBGE01026991">
    <property type="protein sequence ID" value="CAD9118935.1"/>
    <property type="molecule type" value="Transcribed_RNA"/>
</dbReference>
<feature type="region of interest" description="Disordered" evidence="1">
    <location>
        <begin position="223"/>
        <end position="243"/>
    </location>
</feature>
<dbReference type="PANTHER" id="PTHR28243">
    <property type="entry name" value="AGL049CP"/>
    <property type="match status" value="1"/>
</dbReference>
<dbReference type="SUPFAM" id="SSF50475">
    <property type="entry name" value="FMN-binding split barrel"/>
    <property type="match status" value="1"/>
</dbReference>
<dbReference type="Gene3D" id="2.30.110.10">
    <property type="entry name" value="Electron Transport, Fmn-binding Protein, Chain A"/>
    <property type="match status" value="1"/>
</dbReference>
<proteinExistence type="predicted"/>